<dbReference type="Proteomes" id="UP001642484">
    <property type="component" value="Unassembled WGS sequence"/>
</dbReference>
<comment type="caution">
    <text evidence="15">The sequence shown here is derived from an EMBL/GenBank/DDBJ whole genome shotgun (WGS) entry which is preliminary data.</text>
</comment>
<feature type="domain" description="Protein kinase" evidence="12">
    <location>
        <begin position="459"/>
        <end position="715"/>
    </location>
</feature>
<feature type="domain" description="Cyclic nucleotide-binding" evidence="13">
    <location>
        <begin position="317"/>
        <end position="439"/>
    </location>
</feature>
<name>A0ABP0HY35_9DINO</name>
<dbReference type="PROSITE" id="PS51285">
    <property type="entry name" value="AGC_KINASE_CTER"/>
    <property type="match status" value="1"/>
</dbReference>
<dbReference type="CDD" id="cd00038">
    <property type="entry name" value="CAP_ED"/>
    <property type="match status" value="3"/>
</dbReference>
<dbReference type="InterPro" id="IPR018490">
    <property type="entry name" value="cNMP-bd_dom_sf"/>
</dbReference>
<dbReference type="SMART" id="SM00100">
    <property type="entry name" value="cNMP"/>
    <property type="match status" value="3"/>
</dbReference>
<dbReference type="Gene3D" id="1.10.510.10">
    <property type="entry name" value="Transferase(Phosphotransferase) domain 1"/>
    <property type="match status" value="1"/>
</dbReference>
<keyword evidence="16" id="KW-1185">Reference proteome</keyword>
<dbReference type="PANTHER" id="PTHR24353:SF139">
    <property type="match status" value="1"/>
</dbReference>
<evidence type="ECO:0000259" key="12">
    <source>
        <dbReference type="PROSITE" id="PS50011"/>
    </source>
</evidence>
<keyword evidence="6" id="KW-0418">Kinase</keyword>
<evidence type="ECO:0000256" key="8">
    <source>
        <dbReference type="ARBA" id="ARBA00047298"/>
    </source>
</evidence>
<keyword evidence="3" id="KW-0723">Serine/threonine-protein kinase</keyword>
<evidence type="ECO:0000256" key="5">
    <source>
        <dbReference type="ARBA" id="ARBA00022741"/>
    </source>
</evidence>
<gene>
    <name evidence="15" type="ORF">CCMP2556_LOCUS3913</name>
</gene>
<dbReference type="PRINTS" id="PR00103">
    <property type="entry name" value="CAMPKINASE"/>
</dbReference>
<evidence type="ECO:0000256" key="1">
    <source>
        <dbReference type="ARBA" id="ARBA00006352"/>
    </source>
</evidence>
<evidence type="ECO:0000256" key="9">
    <source>
        <dbReference type="ARBA" id="ARBA00047462"/>
    </source>
</evidence>
<dbReference type="PROSITE" id="PS50011">
    <property type="entry name" value="PROTEIN_KINASE_DOM"/>
    <property type="match status" value="1"/>
</dbReference>
<dbReference type="PROSITE" id="PS50042">
    <property type="entry name" value="CNMP_BINDING_3"/>
    <property type="match status" value="3"/>
</dbReference>
<feature type="binding site" evidence="10">
    <location>
        <position position="488"/>
    </location>
    <ligand>
        <name>ATP</name>
        <dbReference type="ChEBI" id="CHEBI:30616"/>
    </ligand>
</feature>
<dbReference type="Gene3D" id="2.60.120.10">
    <property type="entry name" value="Jelly Rolls"/>
    <property type="match status" value="3"/>
</dbReference>
<dbReference type="InterPro" id="IPR000961">
    <property type="entry name" value="AGC-kinase_C"/>
</dbReference>
<organism evidence="15 16">
    <name type="scientific">Durusdinium trenchii</name>
    <dbReference type="NCBI Taxonomy" id="1381693"/>
    <lineage>
        <taxon>Eukaryota</taxon>
        <taxon>Sar</taxon>
        <taxon>Alveolata</taxon>
        <taxon>Dinophyceae</taxon>
        <taxon>Suessiales</taxon>
        <taxon>Symbiodiniaceae</taxon>
        <taxon>Durusdinium</taxon>
    </lineage>
</organism>
<dbReference type="EMBL" id="CAXAMN010001558">
    <property type="protein sequence ID" value="CAK8995129.1"/>
    <property type="molecule type" value="Genomic_DNA"/>
</dbReference>
<dbReference type="PROSITE" id="PS00107">
    <property type="entry name" value="PROTEIN_KINASE_ATP"/>
    <property type="match status" value="1"/>
</dbReference>
<comment type="catalytic activity">
    <reaction evidence="9">
        <text>L-seryl-[protein] + ATP = O-phospho-L-seryl-[protein] + ADP + H(+)</text>
        <dbReference type="Rhea" id="RHEA:17989"/>
        <dbReference type="Rhea" id="RHEA-COMP:9863"/>
        <dbReference type="Rhea" id="RHEA-COMP:11604"/>
        <dbReference type="ChEBI" id="CHEBI:15378"/>
        <dbReference type="ChEBI" id="CHEBI:29999"/>
        <dbReference type="ChEBI" id="CHEBI:30616"/>
        <dbReference type="ChEBI" id="CHEBI:83421"/>
        <dbReference type="ChEBI" id="CHEBI:456216"/>
        <dbReference type="EC" id="2.7.11.12"/>
    </reaction>
</comment>
<keyword evidence="4" id="KW-0808">Transferase</keyword>
<accession>A0ABP0HY35</accession>
<evidence type="ECO:0000256" key="10">
    <source>
        <dbReference type="PROSITE-ProRule" id="PRU10141"/>
    </source>
</evidence>
<keyword evidence="5 10" id="KW-0547">Nucleotide-binding</keyword>
<evidence type="ECO:0000259" key="13">
    <source>
        <dbReference type="PROSITE" id="PS50042"/>
    </source>
</evidence>
<evidence type="ECO:0000313" key="16">
    <source>
        <dbReference type="Proteomes" id="UP001642484"/>
    </source>
</evidence>
<dbReference type="Pfam" id="PF00069">
    <property type="entry name" value="Pkinase"/>
    <property type="match status" value="1"/>
</dbReference>
<feature type="domain" description="Cyclic nucleotide-binding" evidence="13">
    <location>
        <begin position="211"/>
        <end position="314"/>
    </location>
</feature>
<evidence type="ECO:0000313" key="15">
    <source>
        <dbReference type="EMBL" id="CAK8995129.1"/>
    </source>
</evidence>
<dbReference type="InterPro" id="IPR011009">
    <property type="entry name" value="Kinase-like_dom_sf"/>
</dbReference>
<dbReference type="InterPro" id="IPR000719">
    <property type="entry name" value="Prot_kinase_dom"/>
</dbReference>
<dbReference type="InterPro" id="IPR014710">
    <property type="entry name" value="RmlC-like_jellyroll"/>
</dbReference>
<dbReference type="PROSITE" id="PS00889">
    <property type="entry name" value="CNMP_BINDING_2"/>
    <property type="match status" value="1"/>
</dbReference>
<dbReference type="Gene3D" id="3.30.200.20">
    <property type="entry name" value="Phosphorylase Kinase, domain 1"/>
    <property type="match status" value="1"/>
</dbReference>
<dbReference type="EC" id="2.7.11.12" evidence="2"/>
<comment type="catalytic activity">
    <reaction evidence="8">
        <text>L-threonyl-[protein] + ATP = O-phospho-L-threonyl-[protein] + ADP + H(+)</text>
        <dbReference type="Rhea" id="RHEA:46608"/>
        <dbReference type="Rhea" id="RHEA-COMP:11060"/>
        <dbReference type="Rhea" id="RHEA-COMP:11605"/>
        <dbReference type="ChEBI" id="CHEBI:15378"/>
        <dbReference type="ChEBI" id="CHEBI:30013"/>
        <dbReference type="ChEBI" id="CHEBI:30616"/>
        <dbReference type="ChEBI" id="CHEBI:61977"/>
        <dbReference type="ChEBI" id="CHEBI:456216"/>
        <dbReference type="EC" id="2.7.11.12"/>
    </reaction>
</comment>
<dbReference type="PROSITE" id="PS00888">
    <property type="entry name" value="CNMP_BINDING_1"/>
    <property type="match status" value="3"/>
</dbReference>
<evidence type="ECO:0000259" key="14">
    <source>
        <dbReference type="PROSITE" id="PS51285"/>
    </source>
</evidence>
<evidence type="ECO:0000256" key="7">
    <source>
        <dbReference type="ARBA" id="ARBA00022840"/>
    </source>
</evidence>
<feature type="domain" description="Cyclic nucleotide-binding" evidence="13">
    <location>
        <begin position="50"/>
        <end position="152"/>
    </location>
</feature>
<dbReference type="SUPFAM" id="SSF51206">
    <property type="entry name" value="cAMP-binding domain-like"/>
    <property type="match status" value="3"/>
</dbReference>
<proteinExistence type="inferred from homology"/>
<evidence type="ECO:0000256" key="2">
    <source>
        <dbReference type="ARBA" id="ARBA00012428"/>
    </source>
</evidence>
<dbReference type="PANTHER" id="PTHR24353">
    <property type="entry name" value="CYCLIC NUCLEOTIDE-DEPENDENT PROTEIN KINASE"/>
    <property type="match status" value="1"/>
</dbReference>
<evidence type="ECO:0000256" key="11">
    <source>
        <dbReference type="SAM" id="MobiDB-lite"/>
    </source>
</evidence>
<feature type="domain" description="AGC-kinase C-terminal" evidence="14">
    <location>
        <begin position="716"/>
        <end position="771"/>
    </location>
</feature>
<dbReference type="InterPro" id="IPR000595">
    <property type="entry name" value="cNMP-bd_dom"/>
</dbReference>
<dbReference type="Pfam" id="PF00027">
    <property type="entry name" value="cNMP_binding"/>
    <property type="match status" value="3"/>
</dbReference>
<evidence type="ECO:0000256" key="3">
    <source>
        <dbReference type="ARBA" id="ARBA00022527"/>
    </source>
</evidence>
<comment type="similarity">
    <text evidence="1">Belongs to the protein kinase superfamily. AGC Ser/Thr protein kinase family. cGMP subfamily.</text>
</comment>
<evidence type="ECO:0000256" key="6">
    <source>
        <dbReference type="ARBA" id="ARBA00022777"/>
    </source>
</evidence>
<evidence type="ECO:0000256" key="4">
    <source>
        <dbReference type="ARBA" id="ARBA00022679"/>
    </source>
</evidence>
<dbReference type="InterPro" id="IPR017441">
    <property type="entry name" value="Protein_kinase_ATP_BS"/>
</dbReference>
<sequence length="771" mass="86951">MLRCCKRRKTARGSTAEGTKIESLAQEKKRMIEKNIALQEDVIFISQVNLFKRVPKEMHPLLVTSLTSTQFKSGQSVVKQGDQGTELFIIRSGEVTVLVSKDGKAPKRVASLKAGDYFGERAVMFDEPRGATVVAATAATAFSMTKEKFTELNLEDYVKFAQRRTSGPAAIEAKLPSEKTEADRQMLMEALRKNPNLRQRSEIVEMHGEALIDLMWKQSVEARQVMISQGNMADYFYIIQDGKFAVQSDSITKAALKPGDCFGELPLLQLRPHEHSVLALERSNVWVIDRWQFKNILFKVPEHKLMEYIAYLDRVSLLDALSLEEKTSTAQALTHMHFKMGDVIIQQGETGDSFYILFDGEVQVVINGNTVATLQASIQELTAHHFGEKALMSSQPRAATIRVSSTEAQVLALDRIAFNTLLGSLEEIIRAQEDGKSRQTKAVKGIAIKPFQKIFRKDLVGVGLLGVGAFGAVELVAHRHGEETFAMKSMSKGLLLKAGQRTIAFNEKLILQYLLSPFIIQLFEAYRDEQTLYLLFEAVLGGDLHGLYSRKKLYGNDKHAAFYTASVSLALQYLHKRSIVYRDLHPENILVTNDGNIKLCDFALAKFVAQKTYTICGIQDYFAPEMVLATGHGFPLDWWTLGIFLFELMSGKPPFESSNPMEIYVRILKGLRKVPDLPEMGRTPADLIKQILRNDPQERLPVRLGFQKLKEHRFFGGINWRLLVDLRFEAPYLPRIRGKRDLANFCPQAEDLPQAPDYEDDGTAWDKDFPT</sequence>
<protein>
    <recommendedName>
        <fullName evidence="2">cGMP-dependent protein kinase</fullName>
        <ecNumber evidence="2">2.7.11.12</ecNumber>
    </recommendedName>
</protein>
<dbReference type="SUPFAM" id="SSF56112">
    <property type="entry name" value="Protein kinase-like (PK-like)"/>
    <property type="match status" value="1"/>
</dbReference>
<feature type="region of interest" description="Disordered" evidence="11">
    <location>
        <begin position="750"/>
        <end position="771"/>
    </location>
</feature>
<reference evidence="15 16" key="1">
    <citation type="submission" date="2024-02" db="EMBL/GenBank/DDBJ databases">
        <authorList>
            <person name="Chen Y."/>
            <person name="Shah S."/>
            <person name="Dougan E. K."/>
            <person name="Thang M."/>
            <person name="Chan C."/>
        </authorList>
    </citation>
    <scope>NUCLEOTIDE SEQUENCE [LARGE SCALE GENOMIC DNA]</scope>
</reference>
<keyword evidence="7 10" id="KW-0067">ATP-binding</keyword>
<dbReference type="InterPro" id="IPR018488">
    <property type="entry name" value="cNMP-bd_CS"/>
</dbReference>